<dbReference type="InterPro" id="IPR029010">
    <property type="entry name" value="ThuA-like"/>
</dbReference>
<protein>
    <submittedName>
        <fullName evidence="4">Carbohydrate-binding protein</fullName>
    </submittedName>
</protein>
<accession>A0A4U3M8X4</accession>
<dbReference type="PROSITE" id="PS51175">
    <property type="entry name" value="CBM6"/>
    <property type="match status" value="2"/>
</dbReference>
<dbReference type="CDD" id="cd04084">
    <property type="entry name" value="CBM6_xylanase-like"/>
    <property type="match status" value="2"/>
</dbReference>
<dbReference type="Gene3D" id="2.60.120.560">
    <property type="entry name" value="Exo-inulinase, domain 1"/>
    <property type="match status" value="1"/>
</dbReference>
<dbReference type="RefSeq" id="WP_137249675.1">
    <property type="nucleotide sequence ID" value="NZ_SZQA01000028.1"/>
</dbReference>
<dbReference type="SUPFAM" id="SSF49785">
    <property type="entry name" value="Galactose-binding domain-like"/>
    <property type="match status" value="2"/>
</dbReference>
<dbReference type="EMBL" id="SZQA01000028">
    <property type="protein sequence ID" value="TKK85341.1"/>
    <property type="molecule type" value="Genomic_DNA"/>
</dbReference>
<dbReference type="InterPro" id="IPR008979">
    <property type="entry name" value="Galactose-bd-like_sf"/>
</dbReference>
<dbReference type="Gene3D" id="2.60.120.260">
    <property type="entry name" value="Galactose-binding domain-like"/>
    <property type="match status" value="2"/>
</dbReference>
<dbReference type="InterPro" id="IPR029062">
    <property type="entry name" value="Class_I_gatase-like"/>
</dbReference>
<comment type="caution">
    <text evidence="4">The sequence shown here is derived from an EMBL/GenBank/DDBJ whole genome shotgun (WGS) entry which is preliminary data.</text>
</comment>
<evidence type="ECO:0000313" key="4">
    <source>
        <dbReference type="EMBL" id="TKK85341.1"/>
    </source>
</evidence>
<dbReference type="Proteomes" id="UP000308705">
    <property type="component" value="Unassembled WGS sequence"/>
</dbReference>
<dbReference type="InterPro" id="IPR005084">
    <property type="entry name" value="CBM6"/>
</dbReference>
<feature type="chain" id="PRO_5020413506" evidence="2">
    <location>
        <begin position="27"/>
        <end position="696"/>
    </location>
</feature>
<dbReference type="Pfam" id="PF06439">
    <property type="entry name" value="3keto-disac_hyd"/>
    <property type="match status" value="1"/>
</dbReference>
<dbReference type="SUPFAM" id="SSF52317">
    <property type="entry name" value="Class I glutamine amidotransferase-like"/>
    <property type="match status" value="1"/>
</dbReference>
<dbReference type="SMART" id="SM00606">
    <property type="entry name" value="CBD_IV"/>
    <property type="match status" value="2"/>
</dbReference>
<dbReference type="Gene3D" id="3.40.50.880">
    <property type="match status" value="1"/>
</dbReference>
<feature type="signal peptide" evidence="2">
    <location>
        <begin position="1"/>
        <end position="26"/>
    </location>
</feature>
<feature type="domain" description="CBM6" evidence="3">
    <location>
        <begin position="441"/>
        <end position="564"/>
    </location>
</feature>
<dbReference type="InterPro" id="IPR006584">
    <property type="entry name" value="Cellulose-bd_IV"/>
</dbReference>
<evidence type="ECO:0000259" key="3">
    <source>
        <dbReference type="PROSITE" id="PS51175"/>
    </source>
</evidence>
<evidence type="ECO:0000313" key="5">
    <source>
        <dbReference type="Proteomes" id="UP000308705"/>
    </source>
</evidence>
<dbReference type="AlphaFoldDB" id="A0A4U3M8X4"/>
<name>A0A4U3M8X4_9ACTN</name>
<keyword evidence="5" id="KW-1185">Reference proteome</keyword>
<dbReference type="PANTHER" id="PTHR40469">
    <property type="entry name" value="SECRETED GLYCOSYL HYDROLASE"/>
    <property type="match status" value="1"/>
</dbReference>
<organism evidence="4 5">
    <name type="scientific">Herbidospora galbida</name>
    <dbReference type="NCBI Taxonomy" id="2575442"/>
    <lineage>
        <taxon>Bacteria</taxon>
        <taxon>Bacillati</taxon>
        <taxon>Actinomycetota</taxon>
        <taxon>Actinomycetes</taxon>
        <taxon>Streptosporangiales</taxon>
        <taxon>Streptosporangiaceae</taxon>
        <taxon>Herbidospora</taxon>
    </lineage>
</organism>
<dbReference type="GO" id="GO:0030246">
    <property type="term" value="F:carbohydrate binding"/>
    <property type="evidence" value="ECO:0007669"/>
    <property type="project" value="InterPro"/>
</dbReference>
<dbReference type="OrthoDB" id="5522149at2"/>
<sequence>MKRRLLGAIAAAAVAATTLVPTAAHAADPAYQVLVFSKTAGFRHDSIPQGIAAIQSIGSANNFTVTATEDAGAFTAGNLANYKAVVFLSTTGDVLNATQQTAFENYINGGGGYVGVHAAADTEYDWSFYGNLVGAWFQSHPAIQTATIRTEDRAHAATAHLGGTWSRSDEWYSYRTNPRNSAKILQNLDESSYSGGGMGDHPITWCKNVSNGRSFYTGLGHTQATYSEANFRTLLLGGIRYAAGWAKQDCRVETGYTPIYNGSTTGWSQAGPGSFTNSDATLKSVGGMGLLWYSAKEYGSYSLKLDWKADGDDNSGIFVGFPSSTDVNSAVNNGYEIQIDATDTADKTTGSIYGFKSADVAARDAALNPPGEWNGYEILVEGERLRVYLNGRLINDFTNTVANRSLVQGYIGIQNHGTGDDVSFRNIRIKELNGNPPQQPATIEAESYTSNSGVQPAGHATASGGTTVGYIDNGDWVGYANFSTAGKNSFSARVSSGGPGGTITIRAGSQTGTVLGTVNVPNTGSWDTFQTVTTSLNGNASGPLFLTFSGGSGALLDVDTITLTTGTTPTQTTVQGEAATSQSGTQIAAHGPAVGGQTLGHIDNGDWAGYNQVTANGATRITVRYSSAGPGGQIQVRAGSATGTQIGTVTIPNTGSWDTFQTVSANLTSSASGAIFLRFTGGSGSLFDVDQFTIEK</sequence>
<keyword evidence="1 2" id="KW-0732">Signal</keyword>
<reference evidence="4 5" key="1">
    <citation type="submission" date="2019-04" db="EMBL/GenBank/DDBJ databases">
        <title>Herbidospora sp. NEAU-GS14.nov., a novel actinomycete isolated from soil.</title>
        <authorList>
            <person name="Han L."/>
        </authorList>
    </citation>
    <scope>NUCLEOTIDE SEQUENCE [LARGE SCALE GENOMIC DNA]</scope>
    <source>
        <strain evidence="4 5">NEAU-GS14</strain>
    </source>
</reference>
<dbReference type="GO" id="GO:0016787">
    <property type="term" value="F:hydrolase activity"/>
    <property type="evidence" value="ECO:0007669"/>
    <property type="project" value="InterPro"/>
</dbReference>
<gene>
    <name evidence="4" type="ORF">FDA94_25865</name>
</gene>
<proteinExistence type="predicted"/>
<dbReference type="InterPro" id="IPR010496">
    <property type="entry name" value="AL/BT2_dom"/>
</dbReference>
<dbReference type="Pfam" id="PF03422">
    <property type="entry name" value="CBM_6"/>
    <property type="match status" value="2"/>
</dbReference>
<dbReference type="PANTHER" id="PTHR40469:SF2">
    <property type="entry name" value="GALACTOSE-BINDING DOMAIN-LIKE SUPERFAMILY PROTEIN"/>
    <property type="match status" value="1"/>
</dbReference>
<dbReference type="Pfam" id="PF06283">
    <property type="entry name" value="ThuA"/>
    <property type="match status" value="1"/>
</dbReference>
<evidence type="ECO:0000256" key="2">
    <source>
        <dbReference type="SAM" id="SignalP"/>
    </source>
</evidence>
<evidence type="ECO:0000256" key="1">
    <source>
        <dbReference type="ARBA" id="ARBA00022729"/>
    </source>
</evidence>
<feature type="domain" description="CBM6" evidence="3">
    <location>
        <begin position="572"/>
        <end position="695"/>
    </location>
</feature>